<evidence type="ECO:0000313" key="1">
    <source>
        <dbReference type="EMBL" id="KAF2752101.1"/>
    </source>
</evidence>
<reference evidence="1" key="1">
    <citation type="journal article" date="2020" name="Stud. Mycol.">
        <title>101 Dothideomycetes genomes: a test case for predicting lifestyles and emergence of pathogens.</title>
        <authorList>
            <person name="Haridas S."/>
            <person name="Albert R."/>
            <person name="Binder M."/>
            <person name="Bloem J."/>
            <person name="Labutti K."/>
            <person name="Salamov A."/>
            <person name="Andreopoulos B."/>
            <person name="Baker S."/>
            <person name="Barry K."/>
            <person name="Bills G."/>
            <person name="Bluhm B."/>
            <person name="Cannon C."/>
            <person name="Castanera R."/>
            <person name="Culley D."/>
            <person name="Daum C."/>
            <person name="Ezra D."/>
            <person name="Gonzalez J."/>
            <person name="Henrissat B."/>
            <person name="Kuo A."/>
            <person name="Liang C."/>
            <person name="Lipzen A."/>
            <person name="Lutzoni F."/>
            <person name="Magnuson J."/>
            <person name="Mondo S."/>
            <person name="Nolan M."/>
            <person name="Ohm R."/>
            <person name="Pangilinan J."/>
            <person name="Park H.-J."/>
            <person name="Ramirez L."/>
            <person name="Alfaro M."/>
            <person name="Sun H."/>
            <person name="Tritt A."/>
            <person name="Yoshinaga Y."/>
            <person name="Zwiers L.-H."/>
            <person name="Turgeon B."/>
            <person name="Goodwin S."/>
            <person name="Spatafora J."/>
            <person name="Crous P."/>
            <person name="Grigoriev I."/>
        </authorList>
    </citation>
    <scope>NUCLEOTIDE SEQUENCE</scope>
    <source>
        <strain evidence="1">CBS 119925</strain>
    </source>
</reference>
<accession>A0A6A6VS52</accession>
<keyword evidence="2" id="KW-1185">Reference proteome</keyword>
<dbReference type="AlphaFoldDB" id="A0A6A6VS52"/>
<name>A0A6A6VS52_9PLEO</name>
<dbReference type="EMBL" id="MU006561">
    <property type="protein sequence ID" value="KAF2752101.1"/>
    <property type="molecule type" value="Genomic_DNA"/>
</dbReference>
<organism evidence="1 2">
    <name type="scientific">Sporormia fimetaria CBS 119925</name>
    <dbReference type="NCBI Taxonomy" id="1340428"/>
    <lineage>
        <taxon>Eukaryota</taxon>
        <taxon>Fungi</taxon>
        <taxon>Dikarya</taxon>
        <taxon>Ascomycota</taxon>
        <taxon>Pezizomycotina</taxon>
        <taxon>Dothideomycetes</taxon>
        <taxon>Pleosporomycetidae</taxon>
        <taxon>Pleosporales</taxon>
        <taxon>Sporormiaceae</taxon>
        <taxon>Sporormia</taxon>
    </lineage>
</organism>
<evidence type="ECO:0000313" key="2">
    <source>
        <dbReference type="Proteomes" id="UP000799440"/>
    </source>
</evidence>
<proteinExistence type="predicted"/>
<protein>
    <submittedName>
        <fullName evidence="1">Uncharacterized protein</fullName>
    </submittedName>
</protein>
<dbReference type="Proteomes" id="UP000799440">
    <property type="component" value="Unassembled WGS sequence"/>
</dbReference>
<gene>
    <name evidence="1" type="ORF">M011DRAFT_463578</name>
</gene>
<sequence>MTCANGCVFSRPAGGQRYAFRSDVRKVKDCGNTNPDYFCRWSMHPWCRNGVYTKYSREWAGREWCVKVWNWFRRENPGMEVVEW</sequence>